<reference evidence="2" key="2">
    <citation type="submission" date="2022-03" db="EMBL/GenBank/DDBJ databases">
        <title>Draft title - Genomic analysis of global carrot germplasm unveils the trajectory of domestication and the origin of high carotenoid orange carrot.</title>
        <authorList>
            <person name="Iorizzo M."/>
            <person name="Ellison S."/>
            <person name="Senalik D."/>
            <person name="Macko-Podgorni A."/>
            <person name="Grzebelus D."/>
            <person name="Bostan H."/>
            <person name="Rolling W."/>
            <person name="Curaba J."/>
            <person name="Simon P."/>
        </authorList>
    </citation>
    <scope>NUCLEOTIDE SEQUENCE</scope>
    <source>
        <tissue evidence="2">Leaf</tissue>
    </source>
</reference>
<feature type="compositionally biased region" description="Basic and acidic residues" evidence="1">
    <location>
        <begin position="103"/>
        <end position="121"/>
    </location>
</feature>
<dbReference type="EMBL" id="CP093345">
    <property type="protein sequence ID" value="WOG93732.1"/>
    <property type="molecule type" value="Genomic_DNA"/>
</dbReference>
<organism evidence="2 3">
    <name type="scientific">Daucus carota subsp. sativus</name>
    <name type="common">Carrot</name>
    <dbReference type="NCBI Taxonomy" id="79200"/>
    <lineage>
        <taxon>Eukaryota</taxon>
        <taxon>Viridiplantae</taxon>
        <taxon>Streptophyta</taxon>
        <taxon>Embryophyta</taxon>
        <taxon>Tracheophyta</taxon>
        <taxon>Spermatophyta</taxon>
        <taxon>Magnoliopsida</taxon>
        <taxon>eudicotyledons</taxon>
        <taxon>Gunneridae</taxon>
        <taxon>Pentapetalae</taxon>
        <taxon>asterids</taxon>
        <taxon>campanulids</taxon>
        <taxon>Apiales</taxon>
        <taxon>Apiaceae</taxon>
        <taxon>Apioideae</taxon>
        <taxon>Scandiceae</taxon>
        <taxon>Daucinae</taxon>
        <taxon>Daucus</taxon>
        <taxon>Daucus sect. Daucus</taxon>
    </lineage>
</organism>
<name>A0A166BQP7_DAUCS</name>
<keyword evidence="3" id="KW-1185">Reference proteome</keyword>
<dbReference type="Pfam" id="PF02330">
    <property type="entry name" value="MAM33"/>
    <property type="match status" value="1"/>
</dbReference>
<evidence type="ECO:0000256" key="1">
    <source>
        <dbReference type="SAM" id="MobiDB-lite"/>
    </source>
</evidence>
<dbReference type="PANTHER" id="PTHR10826:SF41">
    <property type="entry name" value="MITOCHONDRIAL GLYCOPROTEIN FAMILY PROTEIN"/>
    <property type="match status" value="1"/>
</dbReference>
<dbReference type="PANTHER" id="PTHR10826">
    <property type="entry name" value="COMPLEMENT COMPONENT 1"/>
    <property type="match status" value="1"/>
</dbReference>
<dbReference type="Proteomes" id="UP000077755">
    <property type="component" value="Chromosome 3"/>
</dbReference>
<sequence>MALFLILRRSASRVINGGNQVHGKLIVPGASVPWLRQFCSSPCLSSEVNEFHAKRPLDESVVNNLISQVQILQRELESLRKSYGKPPGYELGQGMDESQSINKGKDDDSSERDKGDHDHSNDSQSNENDSNSSDDGRGTNDDDHSNDEALSETDGNNSDKEEDYPGSSSIVLSQEYEGELVEVTVENPTIFGESRYYGYNERKSCSFSMDLTVVVSSINSQSKKVELKCGARPNGITVYAAKDPQDGDCNAGVHMSEFNENLKVEFGKYLEARGIKLSTIDFLYKYMLDKANKERLRILENILKMVV</sequence>
<evidence type="ECO:0000313" key="3">
    <source>
        <dbReference type="Proteomes" id="UP000077755"/>
    </source>
</evidence>
<evidence type="ECO:0000313" key="2">
    <source>
        <dbReference type="EMBL" id="WOG93732.1"/>
    </source>
</evidence>
<dbReference type="InterPro" id="IPR036561">
    <property type="entry name" value="MAM33_sf"/>
</dbReference>
<feature type="compositionally biased region" description="Basic and acidic residues" evidence="1">
    <location>
        <begin position="134"/>
        <end position="147"/>
    </location>
</feature>
<dbReference type="Gene3D" id="3.10.280.10">
    <property type="entry name" value="Mitochondrial glycoprotein"/>
    <property type="match status" value="1"/>
</dbReference>
<feature type="compositionally biased region" description="Low complexity" evidence="1">
    <location>
        <begin position="122"/>
        <end position="133"/>
    </location>
</feature>
<accession>A0A166BQP7</accession>
<gene>
    <name evidence="2" type="ORF">DCAR_0313019</name>
</gene>
<dbReference type="InterPro" id="IPR003428">
    <property type="entry name" value="MAM33"/>
</dbReference>
<feature type="region of interest" description="Disordered" evidence="1">
    <location>
        <begin position="83"/>
        <end position="167"/>
    </location>
</feature>
<dbReference type="SUPFAM" id="SSF54529">
    <property type="entry name" value="Mitochondrial glycoprotein MAM33-like"/>
    <property type="match status" value="1"/>
</dbReference>
<reference evidence="2" key="1">
    <citation type="journal article" date="2016" name="Nat. Genet.">
        <title>A high-quality carrot genome assembly provides new insights into carotenoid accumulation and asterid genome evolution.</title>
        <authorList>
            <person name="Iorizzo M."/>
            <person name="Ellison S."/>
            <person name="Senalik D."/>
            <person name="Zeng P."/>
            <person name="Satapoomin P."/>
            <person name="Huang J."/>
            <person name="Bowman M."/>
            <person name="Iovene M."/>
            <person name="Sanseverino W."/>
            <person name="Cavagnaro P."/>
            <person name="Yildiz M."/>
            <person name="Macko-Podgorni A."/>
            <person name="Moranska E."/>
            <person name="Grzebelus E."/>
            <person name="Grzebelus D."/>
            <person name="Ashrafi H."/>
            <person name="Zheng Z."/>
            <person name="Cheng S."/>
            <person name="Spooner D."/>
            <person name="Van Deynze A."/>
            <person name="Simon P."/>
        </authorList>
    </citation>
    <scope>NUCLEOTIDE SEQUENCE</scope>
    <source>
        <tissue evidence="2">Leaf</tissue>
    </source>
</reference>
<proteinExistence type="predicted"/>
<protein>
    <submittedName>
        <fullName evidence="2">Uncharacterized protein</fullName>
    </submittedName>
</protein>
<dbReference type="GO" id="GO:0005759">
    <property type="term" value="C:mitochondrial matrix"/>
    <property type="evidence" value="ECO:0007669"/>
    <property type="project" value="InterPro"/>
</dbReference>
<dbReference type="AlphaFoldDB" id="A0A166BQP7"/>
<dbReference type="Gramene" id="KZN02758">
    <property type="protein sequence ID" value="KZN02758"/>
    <property type="gene ID" value="DCAR_011513"/>
</dbReference>